<keyword evidence="8" id="KW-1185">Reference proteome</keyword>
<sequence>MKQLNIHQNELNSDKSELQEEEETAAFLRTKGYDLEKRIGNGTFGKVYLVLSDKYKIHFVIKKITSQVNHKNDILHDEILNDKTDLKEPKKLTINSEIQSLILLDHPGIIKLYEYFSQPIIKGEMEGENENNHGDAKKEEENVYLVLEYCENGSLNDLIRKGPIKPPRLYAFCKQIATALLYCHQNDIAHRDIKPANILVGANNRLKLGDFGLSTIIKNGQRCNKYAGSYLFMAPEVLDMKDFDPYEADVWALGITFYMMATGVPPWYSSSREVLRKMAKTADLRFPSYIDRNFANLIRSMLTHDPLHRAKMKDIASHPILQHMTSHSSLCEIKFNTKVSFNHSNMNGIELNQMLPNYDNNTSNVILNNDIQASKSNLNSNIRKNTQQSSNTQTNTNNSQNEHSKRRFSSSSSFCPPFPSNIPHSCLHQSSQSNIHHSNSIQNPFLVKETISSSNSCTKIFQDTPELKKGLPPIPITSIRPKIQMFSSTPLLQTRDDSMMIEQNQEKPQIQMNENPNAFTDNSNEEINIENFVEVPDGHNRQASLDSVKTFRVSSLDARRRNLLTPRRRFRSQMMSNNNDSAC</sequence>
<accession>A0ABR2KY28</accession>
<evidence type="ECO:0000313" key="8">
    <source>
        <dbReference type="Proteomes" id="UP001470230"/>
    </source>
</evidence>
<name>A0ABR2KY28_9EUKA</name>
<protein>
    <recommendedName>
        <fullName evidence="6">Protein kinase domain-containing protein</fullName>
    </recommendedName>
</protein>
<dbReference type="Proteomes" id="UP001470230">
    <property type="component" value="Unassembled WGS sequence"/>
</dbReference>
<gene>
    <name evidence="7" type="ORF">M9Y10_024106</name>
</gene>
<keyword evidence="4" id="KW-0175">Coiled coil</keyword>
<dbReference type="SMART" id="SM00220">
    <property type="entry name" value="S_TKc"/>
    <property type="match status" value="1"/>
</dbReference>
<evidence type="ECO:0000259" key="6">
    <source>
        <dbReference type="PROSITE" id="PS50011"/>
    </source>
</evidence>
<organism evidence="7 8">
    <name type="scientific">Tritrichomonas musculus</name>
    <dbReference type="NCBI Taxonomy" id="1915356"/>
    <lineage>
        <taxon>Eukaryota</taxon>
        <taxon>Metamonada</taxon>
        <taxon>Parabasalia</taxon>
        <taxon>Tritrichomonadida</taxon>
        <taxon>Tritrichomonadidae</taxon>
        <taxon>Tritrichomonas</taxon>
    </lineage>
</organism>
<keyword evidence="2 3" id="KW-0067">ATP-binding</keyword>
<dbReference type="InterPro" id="IPR008271">
    <property type="entry name" value="Ser/Thr_kinase_AS"/>
</dbReference>
<dbReference type="InterPro" id="IPR045269">
    <property type="entry name" value="Atg1-like"/>
</dbReference>
<dbReference type="SUPFAM" id="SSF56112">
    <property type="entry name" value="Protein kinase-like (PK-like)"/>
    <property type="match status" value="1"/>
</dbReference>
<evidence type="ECO:0000256" key="4">
    <source>
        <dbReference type="SAM" id="Coils"/>
    </source>
</evidence>
<feature type="region of interest" description="Disordered" evidence="5">
    <location>
        <begin position="385"/>
        <end position="414"/>
    </location>
</feature>
<feature type="compositionally biased region" description="Low complexity" evidence="5">
    <location>
        <begin position="385"/>
        <end position="401"/>
    </location>
</feature>
<evidence type="ECO:0000256" key="1">
    <source>
        <dbReference type="ARBA" id="ARBA00022741"/>
    </source>
</evidence>
<dbReference type="InterPro" id="IPR017441">
    <property type="entry name" value="Protein_kinase_ATP_BS"/>
</dbReference>
<evidence type="ECO:0000256" key="5">
    <source>
        <dbReference type="SAM" id="MobiDB-lite"/>
    </source>
</evidence>
<dbReference type="InterPro" id="IPR000719">
    <property type="entry name" value="Prot_kinase_dom"/>
</dbReference>
<keyword evidence="1 3" id="KW-0547">Nucleotide-binding</keyword>
<dbReference type="EMBL" id="JAPFFF010000003">
    <property type="protein sequence ID" value="KAK8895636.1"/>
    <property type="molecule type" value="Genomic_DNA"/>
</dbReference>
<dbReference type="PROSITE" id="PS50011">
    <property type="entry name" value="PROTEIN_KINASE_DOM"/>
    <property type="match status" value="1"/>
</dbReference>
<comment type="caution">
    <text evidence="7">The sequence shown here is derived from an EMBL/GenBank/DDBJ whole genome shotgun (WGS) entry which is preliminary data.</text>
</comment>
<dbReference type="Gene3D" id="1.10.510.10">
    <property type="entry name" value="Transferase(Phosphotransferase) domain 1"/>
    <property type="match status" value="1"/>
</dbReference>
<dbReference type="PROSITE" id="PS00107">
    <property type="entry name" value="PROTEIN_KINASE_ATP"/>
    <property type="match status" value="1"/>
</dbReference>
<evidence type="ECO:0000256" key="3">
    <source>
        <dbReference type="PROSITE-ProRule" id="PRU10141"/>
    </source>
</evidence>
<evidence type="ECO:0000313" key="7">
    <source>
        <dbReference type="EMBL" id="KAK8895636.1"/>
    </source>
</evidence>
<dbReference type="PANTHER" id="PTHR24348:SF68">
    <property type="entry name" value="SERINE_THREONINE-PROTEIN KINASE ATG1C"/>
    <property type="match status" value="1"/>
</dbReference>
<feature type="coiled-coil region" evidence="4">
    <location>
        <begin position="1"/>
        <end position="31"/>
    </location>
</feature>
<dbReference type="PANTHER" id="PTHR24348">
    <property type="entry name" value="SERINE/THREONINE-PROTEIN KINASE UNC-51-RELATED"/>
    <property type="match status" value="1"/>
</dbReference>
<dbReference type="InterPro" id="IPR011009">
    <property type="entry name" value="Kinase-like_dom_sf"/>
</dbReference>
<dbReference type="PROSITE" id="PS00108">
    <property type="entry name" value="PROTEIN_KINASE_ST"/>
    <property type="match status" value="1"/>
</dbReference>
<feature type="domain" description="Protein kinase" evidence="6">
    <location>
        <begin position="33"/>
        <end position="321"/>
    </location>
</feature>
<reference evidence="7 8" key="1">
    <citation type="submission" date="2024-04" db="EMBL/GenBank/DDBJ databases">
        <title>Tritrichomonas musculus Genome.</title>
        <authorList>
            <person name="Alves-Ferreira E."/>
            <person name="Grigg M."/>
            <person name="Lorenzi H."/>
            <person name="Galac M."/>
        </authorList>
    </citation>
    <scope>NUCLEOTIDE SEQUENCE [LARGE SCALE GENOMIC DNA]</scope>
    <source>
        <strain evidence="7 8">EAF2021</strain>
    </source>
</reference>
<dbReference type="Pfam" id="PF00069">
    <property type="entry name" value="Pkinase"/>
    <property type="match status" value="1"/>
</dbReference>
<feature type="binding site" evidence="3">
    <location>
        <position position="63"/>
    </location>
    <ligand>
        <name>ATP</name>
        <dbReference type="ChEBI" id="CHEBI:30616"/>
    </ligand>
</feature>
<proteinExistence type="predicted"/>
<evidence type="ECO:0000256" key="2">
    <source>
        <dbReference type="ARBA" id="ARBA00022840"/>
    </source>
</evidence>